<keyword evidence="6" id="KW-1185">Reference proteome</keyword>
<dbReference type="AlphaFoldDB" id="A0A671UF10"/>
<feature type="domain" description="Peptidase S1" evidence="4">
    <location>
        <begin position="1"/>
        <end position="105"/>
    </location>
</feature>
<dbReference type="InterPro" id="IPR050430">
    <property type="entry name" value="Peptidase_S1"/>
</dbReference>
<protein>
    <recommendedName>
        <fullName evidence="4">Peptidase S1 domain-containing protein</fullName>
    </recommendedName>
</protein>
<keyword evidence="2" id="KW-0720">Serine protease</keyword>
<evidence type="ECO:0000256" key="3">
    <source>
        <dbReference type="SAM" id="SignalP"/>
    </source>
</evidence>
<dbReference type="PROSITE" id="PS50240">
    <property type="entry name" value="TRYPSIN_DOM"/>
    <property type="match status" value="1"/>
</dbReference>
<evidence type="ECO:0000256" key="2">
    <source>
        <dbReference type="RuleBase" id="RU363034"/>
    </source>
</evidence>
<dbReference type="PROSITE" id="PS00135">
    <property type="entry name" value="TRYPSIN_SER"/>
    <property type="match status" value="1"/>
</dbReference>
<keyword evidence="1" id="KW-1015">Disulfide bond</keyword>
<dbReference type="GO" id="GO:0004252">
    <property type="term" value="F:serine-type endopeptidase activity"/>
    <property type="evidence" value="ECO:0007669"/>
    <property type="project" value="InterPro"/>
</dbReference>
<keyword evidence="2" id="KW-0645">Protease</keyword>
<dbReference type="PANTHER" id="PTHR24276">
    <property type="entry name" value="POLYSERASE-RELATED"/>
    <property type="match status" value="1"/>
</dbReference>
<evidence type="ECO:0000259" key="4">
    <source>
        <dbReference type="PROSITE" id="PS50240"/>
    </source>
</evidence>
<feature type="chain" id="PRO_5025420037" description="Peptidase S1 domain-containing protein" evidence="3">
    <location>
        <begin position="19"/>
        <end position="109"/>
    </location>
</feature>
<dbReference type="GO" id="GO:0006508">
    <property type="term" value="P:proteolysis"/>
    <property type="evidence" value="ECO:0007669"/>
    <property type="project" value="UniProtKB-KW"/>
</dbReference>
<sequence>MSLHFLLMILALGSEIKGGHIAPRNQLLYMASVQTREGHYCGGSLISDNFVLTAAHCGDSGGPLVCNGVAAGVVSFGDEECNDQHFPNVYTDVSKFRPWIDQILKENGC</sequence>
<dbReference type="Pfam" id="PF00089">
    <property type="entry name" value="Trypsin"/>
    <property type="match status" value="2"/>
</dbReference>
<dbReference type="Gene3D" id="2.40.10.10">
    <property type="entry name" value="Trypsin-like serine proteases"/>
    <property type="match status" value="2"/>
</dbReference>
<name>A0A671UF10_SPAAU</name>
<dbReference type="PROSITE" id="PS00134">
    <property type="entry name" value="TRYPSIN_HIS"/>
    <property type="match status" value="1"/>
</dbReference>
<accession>A0A671UF10</accession>
<gene>
    <name evidence="5" type="primary">LOC115591195</name>
</gene>
<dbReference type="InterPro" id="IPR018114">
    <property type="entry name" value="TRYPSIN_HIS"/>
</dbReference>
<dbReference type="Proteomes" id="UP000472265">
    <property type="component" value="Chromosome 11"/>
</dbReference>
<dbReference type="InterPro" id="IPR009003">
    <property type="entry name" value="Peptidase_S1_PA"/>
</dbReference>
<dbReference type="InterPro" id="IPR043504">
    <property type="entry name" value="Peptidase_S1_PA_chymotrypsin"/>
</dbReference>
<dbReference type="Ensembl" id="ENSSAUT00010013811.1">
    <property type="protein sequence ID" value="ENSSAUP00010012991.1"/>
    <property type="gene ID" value="ENSSAUG00010006191.1"/>
</dbReference>
<dbReference type="SUPFAM" id="SSF50494">
    <property type="entry name" value="Trypsin-like serine proteases"/>
    <property type="match status" value="2"/>
</dbReference>
<organism evidence="5 6">
    <name type="scientific">Sparus aurata</name>
    <name type="common">Gilthead sea bream</name>
    <dbReference type="NCBI Taxonomy" id="8175"/>
    <lineage>
        <taxon>Eukaryota</taxon>
        <taxon>Metazoa</taxon>
        <taxon>Chordata</taxon>
        <taxon>Craniata</taxon>
        <taxon>Vertebrata</taxon>
        <taxon>Euteleostomi</taxon>
        <taxon>Actinopterygii</taxon>
        <taxon>Neopterygii</taxon>
        <taxon>Teleostei</taxon>
        <taxon>Neoteleostei</taxon>
        <taxon>Acanthomorphata</taxon>
        <taxon>Eupercaria</taxon>
        <taxon>Spariformes</taxon>
        <taxon>Sparidae</taxon>
        <taxon>Sparus</taxon>
    </lineage>
</organism>
<reference evidence="5" key="3">
    <citation type="submission" date="2025-09" db="UniProtKB">
        <authorList>
            <consortium name="Ensembl"/>
        </authorList>
    </citation>
    <scope>IDENTIFICATION</scope>
</reference>
<evidence type="ECO:0000313" key="5">
    <source>
        <dbReference type="Ensembl" id="ENSSAUP00010012991.1"/>
    </source>
</evidence>
<evidence type="ECO:0000256" key="1">
    <source>
        <dbReference type="ARBA" id="ARBA00023157"/>
    </source>
</evidence>
<reference evidence="5" key="1">
    <citation type="submission" date="2021-04" db="EMBL/GenBank/DDBJ databases">
        <authorList>
            <consortium name="Wellcome Sanger Institute Data Sharing"/>
        </authorList>
    </citation>
    <scope>NUCLEOTIDE SEQUENCE [LARGE SCALE GENOMIC DNA]</scope>
</reference>
<evidence type="ECO:0000313" key="6">
    <source>
        <dbReference type="Proteomes" id="UP000472265"/>
    </source>
</evidence>
<feature type="signal peptide" evidence="3">
    <location>
        <begin position="1"/>
        <end position="18"/>
    </location>
</feature>
<proteinExistence type="predicted"/>
<dbReference type="PANTHER" id="PTHR24276:SF91">
    <property type="entry name" value="AT26814P-RELATED"/>
    <property type="match status" value="1"/>
</dbReference>
<reference evidence="5" key="2">
    <citation type="submission" date="2025-08" db="UniProtKB">
        <authorList>
            <consortium name="Ensembl"/>
        </authorList>
    </citation>
    <scope>IDENTIFICATION</scope>
</reference>
<dbReference type="InterPro" id="IPR001254">
    <property type="entry name" value="Trypsin_dom"/>
</dbReference>
<dbReference type="InterPro" id="IPR033116">
    <property type="entry name" value="TRYPSIN_SER"/>
</dbReference>
<dbReference type="GeneTree" id="ENSGT00910000144271"/>
<keyword evidence="3" id="KW-0732">Signal</keyword>
<keyword evidence="2" id="KW-0378">Hydrolase</keyword>